<dbReference type="Gene3D" id="3.10.510.10">
    <property type="entry name" value="NE1680-like"/>
    <property type="match status" value="1"/>
</dbReference>
<accession>A0A0N0RQC9</accession>
<dbReference type="OrthoDB" id="9795699at2"/>
<gene>
    <name evidence="1" type="ORF">AM493_01300</name>
</gene>
<keyword evidence="2" id="KW-1185">Reference proteome</keyword>
<dbReference type="Pfam" id="PF09630">
    <property type="entry name" value="DUF2024"/>
    <property type="match status" value="1"/>
</dbReference>
<evidence type="ECO:0000313" key="2">
    <source>
        <dbReference type="Proteomes" id="UP000037755"/>
    </source>
</evidence>
<evidence type="ECO:0000313" key="1">
    <source>
        <dbReference type="EMBL" id="KOS04830.1"/>
    </source>
</evidence>
<dbReference type="RefSeq" id="WP_054405874.1">
    <property type="nucleotide sequence ID" value="NZ_FOYA01000004.1"/>
</dbReference>
<dbReference type="InterPro" id="IPR018592">
    <property type="entry name" value="DUF2024"/>
</dbReference>
<dbReference type="SUPFAM" id="SSF160766">
    <property type="entry name" value="NE1680-like"/>
    <property type="match status" value="1"/>
</dbReference>
<dbReference type="AlphaFoldDB" id="A0A0N0RQC9"/>
<organism evidence="1 2">
    <name type="scientific">Flavobacterium akiainvivens</name>
    <dbReference type="NCBI Taxonomy" id="1202724"/>
    <lineage>
        <taxon>Bacteria</taxon>
        <taxon>Pseudomonadati</taxon>
        <taxon>Bacteroidota</taxon>
        <taxon>Flavobacteriia</taxon>
        <taxon>Flavobacteriales</taxon>
        <taxon>Flavobacteriaceae</taxon>
        <taxon>Flavobacterium</taxon>
    </lineage>
</organism>
<dbReference type="EMBL" id="LIYD01000005">
    <property type="protein sequence ID" value="KOS04830.1"/>
    <property type="molecule type" value="Genomic_DNA"/>
</dbReference>
<evidence type="ECO:0008006" key="3">
    <source>
        <dbReference type="Google" id="ProtNLM"/>
    </source>
</evidence>
<sequence length="87" mass="9777">MRVAVWDTYVKKSNGQVMHFDILAPEAIAEQEIIFNFGKQYLERKGQPGSIISADECRFCHIAAAPQNIIDDITANGFSIIEMENCN</sequence>
<dbReference type="Proteomes" id="UP000037755">
    <property type="component" value="Unassembled WGS sequence"/>
</dbReference>
<proteinExistence type="predicted"/>
<dbReference type="InterPro" id="IPR023122">
    <property type="entry name" value="NE1680-like_sf"/>
</dbReference>
<reference evidence="1 2" key="1">
    <citation type="submission" date="2015-08" db="EMBL/GenBank/DDBJ databases">
        <title>Whole genome sequence of Flavobacterium akiainvivens IK-1T, from decaying Wikstroemia oahuensis, an endemic Hawaiian shrub.</title>
        <authorList>
            <person name="Wan X."/>
            <person name="Hou S."/>
            <person name="Saito J."/>
            <person name="Donachie S."/>
        </authorList>
    </citation>
    <scope>NUCLEOTIDE SEQUENCE [LARGE SCALE GENOMIC DNA]</scope>
    <source>
        <strain evidence="1 2">IK-1</strain>
    </source>
</reference>
<name>A0A0N0RQC9_9FLAO</name>
<dbReference type="STRING" id="1202724.AM493_01300"/>
<comment type="caution">
    <text evidence="1">The sequence shown here is derived from an EMBL/GenBank/DDBJ whole genome shotgun (WGS) entry which is preliminary data.</text>
</comment>
<dbReference type="PATRIC" id="fig|1202724.3.peg.264"/>
<protein>
    <recommendedName>
        <fullName evidence="3">DUF2024 domain-containing protein</fullName>
    </recommendedName>
</protein>